<evidence type="ECO:0000313" key="7">
    <source>
        <dbReference type="Proteomes" id="UP000003763"/>
    </source>
</evidence>
<sequence length="303" mass="35443">MDFIDLETYLAAADTLNLTKAADNLFVSQSTVTHRLKRLEDELQYKLFIRQKGKRNIELTIRGEEFMSIAQRWVALHKEMEQLKHSYSKALSIASIDSVITTILPEILKEISKKEYEVNVRIQTEHTPVIYDLVRSREADIGFASTDAGYPELITEPVFCQKFVLIKPCQCPGEPRQIHPSELDPSLEIFQPWGYDYMKWHDYWWPATVTPHIKIDSVTALTNFLDDERYWSIVPLSSVKTILGSYHVQIYDIQDPPPDWVCYKVKHKYPNKQNIGGIRTFESIFNQFISNTDLFRLEYPQRF</sequence>
<comment type="caution">
    <text evidence="6">The sequence shown here is derived from an EMBL/GenBank/DDBJ whole genome shotgun (WGS) entry which is preliminary data.</text>
</comment>
<dbReference type="AlphaFoldDB" id="G5HND3"/>
<dbReference type="Pfam" id="PF00126">
    <property type="entry name" value="HTH_1"/>
    <property type="match status" value="1"/>
</dbReference>
<dbReference type="Gene3D" id="3.40.190.290">
    <property type="match status" value="1"/>
</dbReference>
<proteinExistence type="inferred from homology"/>
<dbReference type="SUPFAM" id="SSF46785">
    <property type="entry name" value="Winged helix' DNA-binding domain"/>
    <property type="match status" value="1"/>
</dbReference>
<evidence type="ECO:0000256" key="3">
    <source>
        <dbReference type="ARBA" id="ARBA00023125"/>
    </source>
</evidence>
<dbReference type="PROSITE" id="PS50931">
    <property type="entry name" value="HTH_LYSR"/>
    <property type="match status" value="1"/>
</dbReference>
<dbReference type="Gene3D" id="1.10.10.10">
    <property type="entry name" value="Winged helix-like DNA-binding domain superfamily/Winged helix DNA-binding domain"/>
    <property type="match status" value="1"/>
</dbReference>
<dbReference type="InterPro" id="IPR005119">
    <property type="entry name" value="LysR_subst-bd"/>
</dbReference>
<evidence type="ECO:0000259" key="5">
    <source>
        <dbReference type="PROSITE" id="PS50931"/>
    </source>
</evidence>
<dbReference type="PATRIC" id="fig|742733.3.peg.4247"/>
<dbReference type="RefSeq" id="WP_007866143.1">
    <property type="nucleotide sequence ID" value="NZ_JH376426.1"/>
</dbReference>
<dbReference type="CDD" id="cd05466">
    <property type="entry name" value="PBP2_LTTR_substrate"/>
    <property type="match status" value="1"/>
</dbReference>
<dbReference type="EMBL" id="ADLJ01000033">
    <property type="protein sequence ID" value="EHE96976.1"/>
    <property type="molecule type" value="Genomic_DNA"/>
</dbReference>
<keyword evidence="4" id="KW-0804">Transcription</keyword>
<keyword evidence="2" id="KW-0805">Transcription regulation</keyword>
<evidence type="ECO:0000313" key="6">
    <source>
        <dbReference type="EMBL" id="EHE96976.1"/>
    </source>
</evidence>
<dbReference type="Proteomes" id="UP000003763">
    <property type="component" value="Unassembled WGS sequence"/>
</dbReference>
<evidence type="ECO:0000256" key="1">
    <source>
        <dbReference type="ARBA" id="ARBA00009437"/>
    </source>
</evidence>
<organism evidence="6 7">
    <name type="scientific">[Clostridium] citroniae WAL-17108</name>
    <dbReference type="NCBI Taxonomy" id="742733"/>
    <lineage>
        <taxon>Bacteria</taxon>
        <taxon>Bacillati</taxon>
        <taxon>Bacillota</taxon>
        <taxon>Clostridia</taxon>
        <taxon>Lachnospirales</taxon>
        <taxon>Lachnospiraceae</taxon>
        <taxon>Enterocloster</taxon>
    </lineage>
</organism>
<reference evidence="6 7" key="1">
    <citation type="submission" date="2011-08" db="EMBL/GenBank/DDBJ databases">
        <title>The Genome Sequence of Clostridium citroniae WAL-17108.</title>
        <authorList>
            <consortium name="The Broad Institute Genome Sequencing Platform"/>
            <person name="Earl A."/>
            <person name="Ward D."/>
            <person name="Feldgarden M."/>
            <person name="Gevers D."/>
            <person name="Finegold S.M."/>
            <person name="Summanen P.H."/>
            <person name="Molitoris D.R."/>
            <person name="Vaisanen M.L."/>
            <person name="Daigneault M."/>
            <person name="Allen-Vercoe E."/>
            <person name="Young S.K."/>
            <person name="Zeng Q."/>
            <person name="Gargeya S."/>
            <person name="Fitzgerald M."/>
            <person name="Haas B."/>
            <person name="Abouelleil A."/>
            <person name="Alvarado L."/>
            <person name="Arachchi H.M."/>
            <person name="Berlin A."/>
            <person name="Brown A."/>
            <person name="Chapman S.B."/>
            <person name="Chen Z."/>
            <person name="Dunbar C."/>
            <person name="Freedman E."/>
            <person name="Gearin G."/>
            <person name="Gellesch M."/>
            <person name="Goldberg J."/>
            <person name="Griggs A."/>
            <person name="Gujja S."/>
            <person name="Heiman D."/>
            <person name="Howarth C."/>
            <person name="Larson L."/>
            <person name="Lui A."/>
            <person name="MacDonald P.J.P."/>
            <person name="Montmayeur A."/>
            <person name="Murphy C."/>
            <person name="Neiman D."/>
            <person name="Pearson M."/>
            <person name="Priest M."/>
            <person name="Roberts A."/>
            <person name="Saif S."/>
            <person name="Shea T."/>
            <person name="Shenoy N."/>
            <person name="Sisk P."/>
            <person name="Stolte C."/>
            <person name="Sykes S."/>
            <person name="Wortman J."/>
            <person name="Nusbaum C."/>
            <person name="Birren B."/>
        </authorList>
    </citation>
    <scope>NUCLEOTIDE SEQUENCE [LARGE SCALE GENOMIC DNA]</scope>
    <source>
        <strain evidence="6 7">WAL-17108</strain>
    </source>
</reference>
<dbReference type="GO" id="GO:0003700">
    <property type="term" value="F:DNA-binding transcription factor activity"/>
    <property type="evidence" value="ECO:0007669"/>
    <property type="project" value="InterPro"/>
</dbReference>
<dbReference type="PANTHER" id="PTHR30126">
    <property type="entry name" value="HTH-TYPE TRANSCRIPTIONAL REGULATOR"/>
    <property type="match status" value="1"/>
</dbReference>
<dbReference type="HOGENOM" id="CLU_039613_8_0_9"/>
<keyword evidence="3" id="KW-0238">DNA-binding</keyword>
<dbReference type="eggNOG" id="COG0583">
    <property type="taxonomic scope" value="Bacteria"/>
</dbReference>
<comment type="similarity">
    <text evidence="1">Belongs to the LysR transcriptional regulatory family.</text>
</comment>
<dbReference type="GO" id="GO:0000976">
    <property type="term" value="F:transcription cis-regulatory region binding"/>
    <property type="evidence" value="ECO:0007669"/>
    <property type="project" value="TreeGrafter"/>
</dbReference>
<protein>
    <recommendedName>
        <fullName evidence="5">HTH lysR-type domain-containing protein</fullName>
    </recommendedName>
</protein>
<feature type="domain" description="HTH lysR-type" evidence="5">
    <location>
        <begin position="1"/>
        <end position="60"/>
    </location>
</feature>
<dbReference type="PRINTS" id="PR00039">
    <property type="entry name" value="HTHLYSR"/>
</dbReference>
<accession>G5HND3</accession>
<dbReference type="SUPFAM" id="SSF53850">
    <property type="entry name" value="Periplasmic binding protein-like II"/>
    <property type="match status" value="1"/>
</dbReference>
<name>G5HND3_9FIRM</name>
<dbReference type="InterPro" id="IPR000847">
    <property type="entry name" value="LysR_HTH_N"/>
</dbReference>
<gene>
    <name evidence="6" type="ORF">HMPREF9469_04095</name>
</gene>
<dbReference type="PANTHER" id="PTHR30126:SF40">
    <property type="entry name" value="HTH-TYPE TRANSCRIPTIONAL REGULATOR GLTR"/>
    <property type="match status" value="1"/>
</dbReference>
<evidence type="ECO:0000256" key="4">
    <source>
        <dbReference type="ARBA" id="ARBA00023163"/>
    </source>
</evidence>
<dbReference type="InterPro" id="IPR036390">
    <property type="entry name" value="WH_DNA-bd_sf"/>
</dbReference>
<dbReference type="InterPro" id="IPR036388">
    <property type="entry name" value="WH-like_DNA-bd_sf"/>
</dbReference>
<evidence type="ECO:0000256" key="2">
    <source>
        <dbReference type="ARBA" id="ARBA00023015"/>
    </source>
</evidence>
<dbReference type="Pfam" id="PF03466">
    <property type="entry name" value="LysR_substrate"/>
    <property type="match status" value="1"/>
</dbReference>